<protein>
    <submittedName>
        <fullName evidence="1">Uncharacterized protein</fullName>
    </submittedName>
</protein>
<accession>A0AAD7DNV3</accession>
<comment type="caution">
    <text evidence="1">The sequence shown here is derived from an EMBL/GenBank/DDBJ whole genome shotgun (WGS) entry which is preliminary data.</text>
</comment>
<evidence type="ECO:0000313" key="1">
    <source>
        <dbReference type="EMBL" id="KAJ7695656.1"/>
    </source>
</evidence>
<dbReference type="Proteomes" id="UP001221757">
    <property type="component" value="Unassembled WGS sequence"/>
</dbReference>
<proteinExistence type="predicted"/>
<dbReference type="EMBL" id="JARKIE010000037">
    <property type="protein sequence ID" value="KAJ7695656.1"/>
    <property type="molecule type" value="Genomic_DNA"/>
</dbReference>
<dbReference type="AlphaFoldDB" id="A0AAD7DNV3"/>
<sequence length="60" mass="6590">MAVYPFDVVAVWRDHSTLPILIGVDRFPYTPATVSTAAWVKNVTLWTLGGLVNPDETSLS</sequence>
<name>A0AAD7DNV3_MYCRO</name>
<reference evidence="1" key="1">
    <citation type="submission" date="2023-03" db="EMBL/GenBank/DDBJ databases">
        <title>Massive genome expansion in bonnet fungi (Mycena s.s.) driven by repeated elements and novel gene families across ecological guilds.</title>
        <authorList>
            <consortium name="Lawrence Berkeley National Laboratory"/>
            <person name="Harder C.B."/>
            <person name="Miyauchi S."/>
            <person name="Viragh M."/>
            <person name="Kuo A."/>
            <person name="Thoen E."/>
            <person name="Andreopoulos B."/>
            <person name="Lu D."/>
            <person name="Skrede I."/>
            <person name="Drula E."/>
            <person name="Henrissat B."/>
            <person name="Morin E."/>
            <person name="Kohler A."/>
            <person name="Barry K."/>
            <person name="LaButti K."/>
            <person name="Morin E."/>
            <person name="Salamov A."/>
            <person name="Lipzen A."/>
            <person name="Mereny Z."/>
            <person name="Hegedus B."/>
            <person name="Baldrian P."/>
            <person name="Stursova M."/>
            <person name="Weitz H."/>
            <person name="Taylor A."/>
            <person name="Grigoriev I.V."/>
            <person name="Nagy L.G."/>
            <person name="Martin F."/>
            <person name="Kauserud H."/>
        </authorList>
    </citation>
    <scope>NUCLEOTIDE SEQUENCE</scope>
    <source>
        <strain evidence="1">CBHHK067</strain>
    </source>
</reference>
<organism evidence="1 2">
    <name type="scientific">Mycena rosella</name>
    <name type="common">Pink bonnet</name>
    <name type="synonym">Agaricus rosellus</name>
    <dbReference type="NCBI Taxonomy" id="1033263"/>
    <lineage>
        <taxon>Eukaryota</taxon>
        <taxon>Fungi</taxon>
        <taxon>Dikarya</taxon>
        <taxon>Basidiomycota</taxon>
        <taxon>Agaricomycotina</taxon>
        <taxon>Agaricomycetes</taxon>
        <taxon>Agaricomycetidae</taxon>
        <taxon>Agaricales</taxon>
        <taxon>Marasmiineae</taxon>
        <taxon>Mycenaceae</taxon>
        <taxon>Mycena</taxon>
    </lineage>
</organism>
<gene>
    <name evidence="1" type="ORF">B0H17DRAFT_1055064</name>
</gene>
<keyword evidence="2" id="KW-1185">Reference proteome</keyword>
<evidence type="ECO:0000313" key="2">
    <source>
        <dbReference type="Proteomes" id="UP001221757"/>
    </source>
</evidence>